<keyword evidence="3" id="KW-1185">Reference proteome</keyword>
<dbReference type="PATRIC" id="fig|1641875.4.peg.4538"/>
<sequence length="159" mass="17277">MKMFLTSMAFVLAAGPALALSCLRPDVARTYNQASEAEQAYVVVSGALRFDETRLPENDGTNNDRRNVTIPARLEGTSLSRAGFTTPFARDITLEVRCFGPWCGGAQSGVEYLVFLEKHGRNLVMVADPCGSWAFPEPSAEQVRQVETCIGGLECVALK</sequence>
<evidence type="ECO:0000256" key="1">
    <source>
        <dbReference type="SAM" id="SignalP"/>
    </source>
</evidence>
<feature type="signal peptide" evidence="1">
    <location>
        <begin position="1"/>
        <end position="19"/>
    </location>
</feature>
<feature type="chain" id="PRO_5006663925" description="Lipoprotein" evidence="1">
    <location>
        <begin position="20"/>
        <end position="159"/>
    </location>
</feature>
<gene>
    <name evidence="2" type="ORF">XM53_10585</name>
</gene>
<accession>A0A0T5NUF8</accession>
<dbReference type="STRING" id="1641875.XM53_10585"/>
<keyword evidence="1" id="KW-0732">Signal</keyword>
<evidence type="ECO:0000313" key="2">
    <source>
        <dbReference type="EMBL" id="KRS12532.1"/>
    </source>
</evidence>
<dbReference type="EMBL" id="LAXJ01000009">
    <property type="protein sequence ID" value="KRS12532.1"/>
    <property type="molecule type" value="Genomic_DNA"/>
</dbReference>
<organism evidence="2 3">
    <name type="scientific">Roseovarius atlanticus</name>
    <dbReference type="NCBI Taxonomy" id="1641875"/>
    <lineage>
        <taxon>Bacteria</taxon>
        <taxon>Pseudomonadati</taxon>
        <taxon>Pseudomonadota</taxon>
        <taxon>Alphaproteobacteria</taxon>
        <taxon>Rhodobacterales</taxon>
        <taxon>Roseobacteraceae</taxon>
        <taxon>Roseovarius</taxon>
    </lineage>
</organism>
<reference evidence="2 3" key="1">
    <citation type="submission" date="2015-04" db="EMBL/GenBank/DDBJ databases">
        <title>The draft genome sequence of Roseovarius sp.R12b.</title>
        <authorList>
            <person name="Li G."/>
            <person name="Lai Q."/>
            <person name="Shao Z."/>
            <person name="Yan P."/>
        </authorList>
    </citation>
    <scope>NUCLEOTIDE SEQUENCE [LARGE SCALE GENOMIC DNA]</scope>
    <source>
        <strain evidence="2 3">R12B</strain>
    </source>
</reference>
<evidence type="ECO:0008006" key="4">
    <source>
        <dbReference type="Google" id="ProtNLM"/>
    </source>
</evidence>
<evidence type="ECO:0000313" key="3">
    <source>
        <dbReference type="Proteomes" id="UP000051295"/>
    </source>
</evidence>
<dbReference type="RefSeq" id="WP_057793089.1">
    <property type="nucleotide sequence ID" value="NZ_LAXJ01000009.1"/>
</dbReference>
<comment type="caution">
    <text evidence="2">The sequence shown here is derived from an EMBL/GenBank/DDBJ whole genome shotgun (WGS) entry which is preliminary data.</text>
</comment>
<protein>
    <recommendedName>
        <fullName evidence="4">Lipoprotein</fullName>
    </recommendedName>
</protein>
<dbReference type="AlphaFoldDB" id="A0A0T5NUF8"/>
<proteinExistence type="predicted"/>
<dbReference type="PROSITE" id="PS51257">
    <property type="entry name" value="PROKAR_LIPOPROTEIN"/>
    <property type="match status" value="1"/>
</dbReference>
<name>A0A0T5NUF8_9RHOB</name>
<dbReference type="Proteomes" id="UP000051295">
    <property type="component" value="Unassembled WGS sequence"/>
</dbReference>
<dbReference type="OrthoDB" id="8451541at2"/>